<feature type="compositionally biased region" description="Basic residues" evidence="2">
    <location>
        <begin position="1"/>
        <end position="16"/>
    </location>
</feature>
<protein>
    <recommendedName>
        <fullName evidence="7">CHAT domain-containing protein</fullName>
    </recommendedName>
</protein>
<dbReference type="InterPro" id="IPR059179">
    <property type="entry name" value="MLKL-like_MCAfunc"/>
</dbReference>
<evidence type="ECO:0008006" key="7">
    <source>
        <dbReference type="Google" id="ProtNLM"/>
    </source>
</evidence>
<dbReference type="InterPro" id="IPR011990">
    <property type="entry name" value="TPR-like_helical_dom_sf"/>
</dbReference>
<dbReference type="PANTHER" id="PTHR19959:SF119">
    <property type="entry name" value="FUNGAL LIPASE-LIKE DOMAIN-CONTAINING PROTEIN"/>
    <property type="match status" value="1"/>
</dbReference>
<sequence length="1998" mass="224361">MKNVKKFFSKPFRPRSPRPPLRVPTSDDSAGRSKSVTPTNFVGTQAGVPDTEDVKKPVLATTIVESPTFLPPVLTAPKKFAEVKTKNAQHDLVVLHVAYIIQKSSNLKALILKTVQLSNTPGLDDVVQVCVDFAIRLITALDSPTVALVDAEQAIAMFLETINTVDVNAREKAQSLRKIQTSIDEIEIAHPEISTIEQKKDSCFSKIRNKALGVALPMLQIIEKGSSMIPVPMVQPLIGVVAGFLQAADQARDNYESMRWLSATAAECVIGIAERCPEQTEQTNHWTRAIETLRAKLSDIVRQAEKFCEGSVVSRFLQQGRDKDAIKTMGKNFTAAINNFHTEVGMNIRLDLVKMSRQIEDLSLETLPRLPSDRFSRDNRFQASREKEIEDILRWIEGSDDRRFFWIRGAAGIGKSTLAHRLFDITKKEGILGAFAYFSIGDNIGPTELVRMMARELWSLHPGCQFEIARAIKELPGTHHHLHEYLIHFLINPMASLAYSGSLVIVLDALDEWERRKEFLEALRQVNLPPTLSLKFVMTSRYLKDIEASVNGSAVQYELTTVSPAISRKYFEERFTSDELCPGERRLDKLVQLADGFLIWAATVCTLVSTPHPNKPPLAILDEIISSSLDLPVGHETRMEKLYREALERIFPPDHKESRLKLFLSMVALREELPLAEFARLIYMEPRFIRDVCSRLRALQTRGTFRDGTVQPAVNLFHASFIEYLGQLNEAHRVMANNCIRLLKQVGQPDIAKDRLFVPQEAEQYISEYWVYHLHETPPKQHSKLLLDVPSNHLLGCLLSRLFLLGNKYSYGPDLGQDIAHVIVSHLQHHPRNDIKSTLSGQTDSSSWFNSLSSWYNSLGRSYFNRYGHTRNPQDIDRARSRDWSAACFTLSDDYDIINLSNDIKLHLVSRFEHTGDLQDIEHALFHHQKTVESTPSGHTVTGDLPGRFNDLGNSYSRLFERTGNLQDIYSAISYHQQAVEFSPYDHVDLPSRLNDLGNSYSRRFERTGNLEDINSAISHHQHAIVLSPYGHADLPSRLNDLGNSYSRFFEHTGHLEDINSAISHHQKAIEFTPSGHAGLPSRLNNLGKSYSRRFKHIGDPKDIDSAISCHQKAVEFTPSSHADLPSRLNDLGNSYLHRFEHIGDPKDIDSAISCHQKAVEFTPSSHAGLPSRLNDLGKSYSRRFKHIGDPKDIDSAISCHQKAVKFPPSSHADLPSWLNDLGNSYSHLFERTGDPKDIDSAISCHQKGVEFTPADHADFPSWFSNLGNSFSRRFKHTGNLEDINSAISHHRKAVQLTPSGHTDLPSRFNNLGKSCSRRFKHTGHLEDINSAISHHQHAIVLSPYGHADLPSRLNDLGNSYSRRFECTGDLKDIDFAISHHQKAVELTPSGHANLPSRFNDLGNSYSRRFVRTGGLKDIDSAISHHQKAVEFTPSGYADLPSRFNVLGNSYLHRFNSNYYFPDVQNSIASYRRSAEANGTPSIRLNSVMKAAVLSLVHDRSQCLVAFALALSLLSEVTGLEQTIHRRHPNLHGHSDFVGSAVTTALHFHSLDLALEWIEQGRYLVWNQRSQLRSTPIDNLRSTNASLANRFIHCASVLESTGNRSNHTIYATDSARGYAQLLNEIRSLPDFEDFLQPPMAAKLLSSLPSDGPVLVFNIHKIRCDVLAVMAGSREPVHIPLEDFSLLQAEELQKILQADLLKQQNMEGNSSSMSFVLEELWCKIVQPILKALGYSSPLNPSDRGRMWWCPAGPIAFLPLHAAGIYGSAYKPGLCISDFVVSSYIPTVQFLNKKSSAVSASQKRTDVVLIGSPNKRQEIHNLKELMDQFAVKALLLEDAEATTDKVKAEMDTHGWVHFACDSIQDMIDPLKSSVQLHDGRLELLEVIQQKISNPDLAFLSVCQTSKGDFKLSEEVVHLASGILAAGYRGVVGTMWSISDLPWPEFTMAFYQNLLEEMGSEGLDSTRAAYAVDYATRKLRGSLEEDEKNIWRWVPYAHFGY</sequence>
<feature type="region of interest" description="Disordered" evidence="2">
    <location>
        <begin position="1"/>
        <end position="49"/>
    </location>
</feature>
<evidence type="ECO:0000256" key="2">
    <source>
        <dbReference type="SAM" id="MobiDB-lite"/>
    </source>
</evidence>
<feature type="domain" description="Nephrocystin 3-like N-terminal" evidence="4">
    <location>
        <begin position="391"/>
        <end position="541"/>
    </location>
</feature>
<proteinExistence type="predicted"/>
<dbReference type="HOGENOM" id="CLU_233964_0_0_1"/>
<evidence type="ECO:0000313" key="6">
    <source>
        <dbReference type="Proteomes" id="UP000027222"/>
    </source>
</evidence>
<accession>A0A067STR5</accession>
<reference evidence="6" key="1">
    <citation type="journal article" date="2014" name="Proc. Natl. Acad. Sci. U.S.A.">
        <title>Extensive sampling of basidiomycete genomes demonstrates inadequacy of the white-rot/brown-rot paradigm for wood decay fungi.</title>
        <authorList>
            <person name="Riley R."/>
            <person name="Salamov A.A."/>
            <person name="Brown D.W."/>
            <person name="Nagy L.G."/>
            <person name="Floudas D."/>
            <person name="Held B.W."/>
            <person name="Levasseur A."/>
            <person name="Lombard V."/>
            <person name="Morin E."/>
            <person name="Otillar R."/>
            <person name="Lindquist E.A."/>
            <person name="Sun H."/>
            <person name="LaButti K.M."/>
            <person name="Schmutz J."/>
            <person name="Jabbour D."/>
            <person name="Luo H."/>
            <person name="Baker S.E."/>
            <person name="Pisabarro A.G."/>
            <person name="Walton J.D."/>
            <person name="Blanchette R.A."/>
            <person name="Henrissat B."/>
            <person name="Martin F."/>
            <person name="Cullen D."/>
            <person name="Hibbett D.S."/>
            <person name="Grigoriev I.V."/>
        </authorList>
    </citation>
    <scope>NUCLEOTIDE SEQUENCE [LARGE SCALE GENOMIC DNA]</scope>
    <source>
        <strain evidence="6">CBS 339.88</strain>
    </source>
</reference>
<dbReference type="Gene3D" id="1.25.40.10">
    <property type="entry name" value="Tetratricopeptide repeat domain"/>
    <property type="match status" value="4"/>
</dbReference>
<dbReference type="SUPFAM" id="SSF52540">
    <property type="entry name" value="P-loop containing nucleoside triphosphate hydrolases"/>
    <property type="match status" value="1"/>
</dbReference>
<evidence type="ECO:0000313" key="5">
    <source>
        <dbReference type="EMBL" id="KDR71084.1"/>
    </source>
</evidence>
<feature type="compositionally biased region" description="Polar residues" evidence="2">
    <location>
        <begin position="26"/>
        <end position="43"/>
    </location>
</feature>
<dbReference type="Pfam" id="PF24883">
    <property type="entry name" value="NPHP3_N"/>
    <property type="match status" value="1"/>
</dbReference>
<dbReference type="STRING" id="685588.A0A067STR5"/>
<dbReference type="Gene3D" id="3.40.50.300">
    <property type="entry name" value="P-loop containing nucleotide triphosphate hydrolases"/>
    <property type="match status" value="1"/>
</dbReference>
<feature type="domain" description="CHAT" evidence="3">
    <location>
        <begin position="1716"/>
        <end position="1997"/>
    </location>
</feature>
<dbReference type="InterPro" id="IPR027417">
    <property type="entry name" value="P-loop_NTPase"/>
</dbReference>
<keyword evidence="6" id="KW-1185">Reference proteome</keyword>
<dbReference type="PANTHER" id="PTHR19959">
    <property type="entry name" value="KINESIN LIGHT CHAIN"/>
    <property type="match status" value="1"/>
</dbReference>
<keyword evidence="1" id="KW-0677">Repeat</keyword>
<dbReference type="InterPro" id="IPR024983">
    <property type="entry name" value="CHAT_dom"/>
</dbReference>
<organism evidence="5 6">
    <name type="scientific">Galerina marginata (strain CBS 339.88)</name>
    <dbReference type="NCBI Taxonomy" id="685588"/>
    <lineage>
        <taxon>Eukaryota</taxon>
        <taxon>Fungi</taxon>
        <taxon>Dikarya</taxon>
        <taxon>Basidiomycota</taxon>
        <taxon>Agaricomycotina</taxon>
        <taxon>Agaricomycetes</taxon>
        <taxon>Agaricomycetidae</taxon>
        <taxon>Agaricales</taxon>
        <taxon>Agaricineae</taxon>
        <taxon>Strophariaceae</taxon>
        <taxon>Galerina</taxon>
    </lineage>
</organism>
<gene>
    <name evidence="5" type="ORF">GALMADRAFT_127299</name>
</gene>
<dbReference type="SUPFAM" id="SSF81901">
    <property type="entry name" value="HCP-like"/>
    <property type="match status" value="2"/>
</dbReference>
<evidence type="ECO:0000259" key="3">
    <source>
        <dbReference type="Pfam" id="PF12770"/>
    </source>
</evidence>
<dbReference type="OrthoDB" id="9991317at2759"/>
<dbReference type="Pfam" id="PF12770">
    <property type="entry name" value="CHAT"/>
    <property type="match status" value="1"/>
</dbReference>
<name>A0A067STR5_GALM3</name>
<evidence type="ECO:0000256" key="1">
    <source>
        <dbReference type="ARBA" id="ARBA00022737"/>
    </source>
</evidence>
<dbReference type="EMBL" id="KL142394">
    <property type="protein sequence ID" value="KDR71084.1"/>
    <property type="molecule type" value="Genomic_DNA"/>
</dbReference>
<dbReference type="InterPro" id="IPR056884">
    <property type="entry name" value="NPHP3-like_N"/>
</dbReference>
<evidence type="ECO:0000259" key="4">
    <source>
        <dbReference type="Pfam" id="PF24883"/>
    </source>
</evidence>
<dbReference type="CDD" id="cd21037">
    <property type="entry name" value="MLKL_NTD"/>
    <property type="match status" value="1"/>
</dbReference>
<dbReference type="Proteomes" id="UP000027222">
    <property type="component" value="Unassembled WGS sequence"/>
</dbReference>